<protein>
    <recommendedName>
        <fullName evidence="3">NADH-quinone oxidoreductase subunit J</fullName>
    </recommendedName>
</protein>
<keyword evidence="1" id="KW-1133">Transmembrane helix</keyword>
<dbReference type="GO" id="GO:0008137">
    <property type="term" value="F:NADH dehydrogenase (ubiquinone) activity"/>
    <property type="evidence" value="ECO:0007669"/>
    <property type="project" value="InterPro"/>
</dbReference>
<organism evidence="2">
    <name type="scientific">marine metagenome</name>
    <dbReference type="NCBI Taxonomy" id="408172"/>
    <lineage>
        <taxon>unclassified sequences</taxon>
        <taxon>metagenomes</taxon>
        <taxon>ecological metagenomes</taxon>
    </lineage>
</organism>
<dbReference type="Pfam" id="PF00499">
    <property type="entry name" value="Oxidored_q3"/>
    <property type="match status" value="1"/>
</dbReference>
<feature type="transmembrane region" description="Helical" evidence="1">
    <location>
        <begin position="93"/>
        <end position="111"/>
    </location>
</feature>
<dbReference type="InterPro" id="IPR042106">
    <property type="entry name" value="Nuo/plastoQ_OxRdtase_6_NuoJ"/>
</dbReference>
<evidence type="ECO:0000313" key="2">
    <source>
        <dbReference type="EMBL" id="SVB70744.1"/>
    </source>
</evidence>
<gene>
    <name evidence="2" type="ORF">METZ01_LOCUS223598</name>
</gene>
<reference evidence="2" key="1">
    <citation type="submission" date="2018-05" db="EMBL/GenBank/DDBJ databases">
        <authorList>
            <person name="Lanie J.A."/>
            <person name="Ng W.-L."/>
            <person name="Kazmierczak K.M."/>
            <person name="Andrzejewski T.M."/>
            <person name="Davidsen T.M."/>
            <person name="Wayne K.J."/>
            <person name="Tettelin H."/>
            <person name="Glass J.I."/>
            <person name="Rusch D."/>
            <person name="Podicherti R."/>
            <person name="Tsui H.-C.T."/>
            <person name="Winkler M.E."/>
        </authorList>
    </citation>
    <scope>NUCLEOTIDE SEQUENCE</scope>
</reference>
<accession>A0A382G809</accession>
<sequence length="171" mass="18494">MSWYEIVTYVLLFLILSTGLRVVLTSNVVHAAVSLVLTLAFTAGLFLMLAADFVAWVLVLVYIGAVIVLFLFGIMITRAPLGKNAELDNENKITPTIISLGIFSSMSYVLLTSFSGEVEVIEGASIEQIGLILLGRFVLPFEIVSFVLLAALIGGIALARKDEVLISEDQV</sequence>
<feature type="transmembrane region" description="Helical" evidence="1">
    <location>
        <begin position="6"/>
        <end position="24"/>
    </location>
</feature>
<feature type="transmembrane region" description="Helical" evidence="1">
    <location>
        <begin position="56"/>
        <end position="81"/>
    </location>
</feature>
<evidence type="ECO:0008006" key="3">
    <source>
        <dbReference type="Google" id="ProtNLM"/>
    </source>
</evidence>
<feature type="transmembrane region" description="Helical" evidence="1">
    <location>
        <begin position="31"/>
        <end position="50"/>
    </location>
</feature>
<keyword evidence="1" id="KW-0812">Transmembrane</keyword>
<proteinExistence type="predicted"/>
<evidence type="ECO:0000256" key="1">
    <source>
        <dbReference type="SAM" id="Phobius"/>
    </source>
</evidence>
<dbReference type="InterPro" id="IPR001457">
    <property type="entry name" value="NADH_UbQ/plastoQ_OxRdtase_su6"/>
</dbReference>
<dbReference type="Gene3D" id="1.20.120.1200">
    <property type="entry name" value="NADH-ubiquinone/plastoquinone oxidoreductase chain 6, subunit NuoJ"/>
    <property type="match status" value="1"/>
</dbReference>
<feature type="transmembrane region" description="Helical" evidence="1">
    <location>
        <begin position="131"/>
        <end position="158"/>
    </location>
</feature>
<name>A0A382G809_9ZZZZ</name>
<dbReference type="PANTHER" id="PTHR33269">
    <property type="entry name" value="NADH-UBIQUINONE OXIDOREDUCTASE CHAIN 6"/>
    <property type="match status" value="1"/>
</dbReference>
<keyword evidence="1" id="KW-0472">Membrane</keyword>
<dbReference type="PANTHER" id="PTHR33269:SF17">
    <property type="entry name" value="NADH-UBIQUINONE OXIDOREDUCTASE CHAIN 6"/>
    <property type="match status" value="1"/>
</dbReference>
<dbReference type="EMBL" id="UINC01053789">
    <property type="protein sequence ID" value="SVB70744.1"/>
    <property type="molecule type" value="Genomic_DNA"/>
</dbReference>
<dbReference type="AlphaFoldDB" id="A0A382G809"/>